<feature type="domain" description="WxL Interacting Protein host binding" evidence="3">
    <location>
        <begin position="134"/>
        <end position="269"/>
    </location>
</feature>
<keyword evidence="5" id="KW-1185">Reference proteome</keyword>
<dbReference type="Pfam" id="PF11797">
    <property type="entry name" value="WxLIP_HBD"/>
    <property type="match status" value="1"/>
</dbReference>
<evidence type="ECO:0000256" key="1">
    <source>
        <dbReference type="SAM" id="Phobius"/>
    </source>
</evidence>
<comment type="caution">
    <text evidence="4">The sequence shown here is derived from an EMBL/GenBank/DDBJ whole genome shotgun (WGS) entry which is preliminary data.</text>
</comment>
<sequence length="313" mass="35609">MKFSVQAVIPENQIDKNQSYFDLKMSPGQIQDLKVNLYNDTDKDVTINIISHAATTNQNGVVEYNTQNNKKDDTLKIAFQDIAKTEEEVTVGAKSKKQILVHLVMPKDSYDGVVLGGLYFTEKITEDNTKNANNGQVINRYAYVIGVKLTETETKVSPELKLNEVKASQINYRNFVTANIQNYKPAIIKDLSIDGKIFKKGDSKVLYSDKRQSLKMAPNSNFDYAISLRDKPFKPGKYTFKGTAKSDVKQWNFEKDFEIKGEAAKSFNKKSVYIKKDFTWMYYLLIGLLLISLLVTIFVLLKKLSSLKDSLEE</sequence>
<dbReference type="InterPro" id="IPR010317">
    <property type="entry name" value="WxLIP_PGBD"/>
</dbReference>
<dbReference type="Proteomes" id="UP000218282">
    <property type="component" value="Unassembled WGS sequence"/>
</dbReference>
<reference evidence="4 5" key="1">
    <citation type="submission" date="2014-12" db="EMBL/GenBank/DDBJ databases">
        <title>Draft genome sequences of 10 type strains of Lactococcus.</title>
        <authorList>
            <person name="Sun Z."/>
            <person name="Zhong Z."/>
            <person name="Liu W."/>
            <person name="Zhang W."/>
            <person name="Zhang H."/>
        </authorList>
    </citation>
    <scope>NUCLEOTIDE SEQUENCE [LARGE SCALE GENOMIC DNA]</scope>
    <source>
        <strain evidence="4 5">DSM 6634</strain>
    </source>
</reference>
<proteinExistence type="predicted"/>
<organism evidence="4 5">
    <name type="scientific">Pseudolactococcus piscium</name>
    <dbReference type="NCBI Taxonomy" id="1364"/>
    <lineage>
        <taxon>Bacteria</taxon>
        <taxon>Bacillati</taxon>
        <taxon>Bacillota</taxon>
        <taxon>Bacilli</taxon>
        <taxon>Lactobacillales</taxon>
        <taxon>Streptococcaceae</taxon>
        <taxon>Pseudolactococcus</taxon>
    </lineage>
</organism>
<keyword evidence="1" id="KW-0472">Membrane</keyword>
<keyword evidence="1" id="KW-1133">Transmembrane helix</keyword>
<evidence type="ECO:0000313" key="5">
    <source>
        <dbReference type="Proteomes" id="UP000218282"/>
    </source>
</evidence>
<evidence type="ECO:0000313" key="4">
    <source>
        <dbReference type="EMBL" id="PCS04435.1"/>
    </source>
</evidence>
<evidence type="ECO:0000259" key="3">
    <source>
        <dbReference type="Pfam" id="PF11797"/>
    </source>
</evidence>
<feature type="transmembrane region" description="Helical" evidence="1">
    <location>
        <begin position="280"/>
        <end position="301"/>
    </location>
</feature>
<dbReference type="AlphaFoldDB" id="A0A2A5RUK0"/>
<dbReference type="EMBL" id="JXJW01000033">
    <property type="protein sequence ID" value="PCS04435.1"/>
    <property type="molecule type" value="Genomic_DNA"/>
</dbReference>
<dbReference type="Pfam" id="PF06030">
    <property type="entry name" value="WxLIP_PGBD"/>
    <property type="match status" value="1"/>
</dbReference>
<name>A0A2A5RUK0_9LACT</name>
<accession>A0A2A5RUK0</accession>
<evidence type="ECO:0000259" key="2">
    <source>
        <dbReference type="Pfam" id="PF06030"/>
    </source>
</evidence>
<dbReference type="InterPro" id="IPR021759">
    <property type="entry name" value="WxLIP_HBD"/>
</dbReference>
<keyword evidence="1" id="KW-0812">Transmembrane</keyword>
<feature type="domain" description="WxL Interacting Protein peptidoglycan binding" evidence="2">
    <location>
        <begin position="3"/>
        <end position="122"/>
    </location>
</feature>
<gene>
    <name evidence="4" type="ORF">RU86_GL001636</name>
</gene>
<protein>
    <submittedName>
        <fullName evidence="4">Uncharacterized protein</fullName>
    </submittedName>
</protein>